<keyword evidence="1" id="KW-0812">Transmembrane</keyword>
<evidence type="ECO:0000313" key="4">
    <source>
        <dbReference type="Proteomes" id="UP000196102"/>
    </source>
</evidence>
<name>A0A1Z8ALK7_9FLAO</name>
<dbReference type="AlphaFoldDB" id="A0A1Z8ALK7"/>
<sequence length="75" mass="8707">MSPKIRVFLIYGVCFTALFLITRFVLLQFIEQGVWTTFVPIGIAMIFSPKPHIEETENGREYSLKSIFSSKPFKF</sequence>
<accession>A0A1Z8ALK7</accession>
<keyword evidence="1" id="KW-1133">Transmembrane helix</keyword>
<proteinExistence type="predicted"/>
<keyword evidence="1" id="KW-0472">Membrane</keyword>
<dbReference type="EMBL" id="MAAX01000181">
    <property type="protein sequence ID" value="OUS11222.1"/>
    <property type="molecule type" value="Genomic_DNA"/>
</dbReference>
<reference evidence="4" key="2">
    <citation type="journal article" date="2017" name="Proc. Natl. Acad. Sci. U.S.A.">
        <title>Simulation of Deepwater Horizon oil plume reveals substrate specialization within a complex community of hydrocarbon-degraders.</title>
        <authorList>
            <person name="Hu P."/>
            <person name="Dubinsky E.A."/>
            <person name="Probst A.J."/>
            <person name="Wang J."/>
            <person name="Sieber C.M.K."/>
            <person name="Tom L.M."/>
            <person name="Gardinali P."/>
            <person name="Banfield J.F."/>
            <person name="Atlas R.M."/>
            <person name="Andersen G.L."/>
        </authorList>
    </citation>
    <scope>NUCLEOTIDE SEQUENCE [LARGE SCALE GENOMIC DNA]</scope>
</reference>
<evidence type="ECO:0000313" key="3">
    <source>
        <dbReference type="EMBL" id="PZX44136.1"/>
    </source>
</evidence>
<feature type="transmembrane region" description="Helical" evidence="1">
    <location>
        <begin position="7"/>
        <end position="30"/>
    </location>
</feature>
<organism evidence="2 4">
    <name type="scientific">Nonlabens dokdonensis</name>
    <dbReference type="NCBI Taxonomy" id="328515"/>
    <lineage>
        <taxon>Bacteria</taxon>
        <taxon>Pseudomonadati</taxon>
        <taxon>Bacteroidota</taxon>
        <taxon>Flavobacteriia</taxon>
        <taxon>Flavobacteriales</taxon>
        <taxon>Flavobacteriaceae</taxon>
        <taxon>Nonlabens</taxon>
    </lineage>
</organism>
<dbReference type="RefSeq" id="WP_015361978.1">
    <property type="nucleotide sequence ID" value="NZ_QKZR01000001.1"/>
</dbReference>
<evidence type="ECO:0000256" key="1">
    <source>
        <dbReference type="SAM" id="Phobius"/>
    </source>
</evidence>
<dbReference type="Proteomes" id="UP000196102">
    <property type="component" value="Unassembled WGS sequence"/>
</dbReference>
<protein>
    <submittedName>
        <fullName evidence="2">Uncharacterized protein</fullName>
    </submittedName>
</protein>
<evidence type="ECO:0000313" key="2">
    <source>
        <dbReference type="EMBL" id="OUS11222.1"/>
    </source>
</evidence>
<comment type="caution">
    <text evidence="2">The sequence shown here is derived from an EMBL/GenBank/DDBJ whole genome shotgun (WGS) entry which is preliminary data.</text>
</comment>
<gene>
    <name evidence="2" type="ORF">A9Q93_11695</name>
    <name evidence="3" type="ORF">LX97_01145</name>
</gene>
<dbReference type="Proteomes" id="UP000248584">
    <property type="component" value="Unassembled WGS sequence"/>
</dbReference>
<evidence type="ECO:0000313" key="5">
    <source>
        <dbReference type="Proteomes" id="UP000248584"/>
    </source>
</evidence>
<keyword evidence="5" id="KW-1185">Reference proteome</keyword>
<dbReference type="EMBL" id="QKZR01000001">
    <property type="protein sequence ID" value="PZX44136.1"/>
    <property type="molecule type" value="Genomic_DNA"/>
</dbReference>
<reference evidence="3 5" key="3">
    <citation type="submission" date="2018-06" db="EMBL/GenBank/DDBJ databases">
        <title>Genomic Encyclopedia of Archaeal and Bacterial Type Strains, Phase II (KMG-II): from individual species to whole genera.</title>
        <authorList>
            <person name="Goeker M."/>
        </authorList>
    </citation>
    <scope>NUCLEOTIDE SEQUENCE [LARGE SCALE GENOMIC DNA]</scope>
    <source>
        <strain evidence="3 5">DSM 17205</strain>
    </source>
</reference>
<reference evidence="2" key="1">
    <citation type="journal article" date="2017" name="Proc. Natl. Acad. Sci. U.S.A.">
        <title>Simulation of Deepwater Horizon oil plume reveals substrate specialization within a complex community of hydrocarbon degraders.</title>
        <authorList>
            <person name="Hu P."/>
            <person name="Dubinsky E.A."/>
            <person name="Probst A.J."/>
            <person name="Wang J."/>
            <person name="Sieber C.M.K."/>
            <person name="Tom L.M."/>
            <person name="Gardinali P."/>
            <person name="Banfield J.F."/>
            <person name="Atlas R.M."/>
            <person name="Andersen G.L."/>
        </authorList>
    </citation>
    <scope>NUCLEOTIDE SEQUENCE</scope>
    <source>
        <strain evidence="2">35_9_T64</strain>
    </source>
</reference>